<gene>
    <name evidence="1" type="ORF">FF38_02269</name>
</gene>
<comment type="caution">
    <text evidence="1">The sequence shown here is derived from an EMBL/GenBank/DDBJ whole genome shotgun (WGS) entry which is preliminary data.</text>
</comment>
<protein>
    <submittedName>
        <fullName evidence="1">Uncharacterized protein</fullName>
    </submittedName>
</protein>
<name>A0A0L0CI37_LUCCU</name>
<keyword evidence="2" id="KW-1185">Reference proteome</keyword>
<evidence type="ECO:0000313" key="1">
    <source>
        <dbReference type="EMBL" id="KNC32078.1"/>
    </source>
</evidence>
<dbReference type="EMBL" id="JRES01000342">
    <property type="protein sequence ID" value="KNC32078.1"/>
    <property type="molecule type" value="Genomic_DNA"/>
</dbReference>
<dbReference type="AlphaFoldDB" id="A0A0L0CI37"/>
<evidence type="ECO:0000313" key="2">
    <source>
        <dbReference type="Proteomes" id="UP000037069"/>
    </source>
</evidence>
<reference evidence="1 2" key="1">
    <citation type="journal article" date="2015" name="Nat. Commun.">
        <title>Lucilia cuprina genome unlocks parasitic fly biology to underpin future interventions.</title>
        <authorList>
            <person name="Anstead C.A."/>
            <person name="Korhonen P.K."/>
            <person name="Young N.D."/>
            <person name="Hall R.S."/>
            <person name="Jex A.R."/>
            <person name="Murali S.C."/>
            <person name="Hughes D.S."/>
            <person name="Lee S.F."/>
            <person name="Perry T."/>
            <person name="Stroehlein A.J."/>
            <person name="Ansell B.R."/>
            <person name="Breugelmans B."/>
            <person name="Hofmann A."/>
            <person name="Qu J."/>
            <person name="Dugan S."/>
            <person name="Lee S.L."/>
            <person name="Chao H."/>
            <person name="Dinh H."/>
            <person name="Han Y."/>
            <person name="Doddapaneni H.V."/>
            <person name="Worley K.C."/>
            <person name="Muzny D.M."/>
            <person name="Ioannidis P."/>
            <person name="Waterhouse R.M."/>
            <person name="Zdobnov E.M."/>
            <person name="James P.J."/>
            <person name="Bagnall N.H."/>
            <person name="Kotze A.C."/>
            <person name="Gibbs R.A."/>
            <person name="Richards S."/>
            <person name="Batterham P."/>
            <person name="Gasser R.B."/>
        </authorList>
    </citation>
    <scope>NUCLEOTIDE SEQUENCE [LARGE SCALE GENOMIC DNA]</scope>
    <source>
        <strain evidence="1 2">LS</strain>
        <tissue evidence="1">Full body</tissue>
    </source>
</reference>
<dbReference type="Proteomes" id="UP000037069">
    <property type="component" value="Unassembled WGS sequence"/>
</dbReference>
<proteinExistence type="predicted"/>
<organism evidence="1 2">
    <name type="scientific">Lucilia cuprina</name>
    <name type="common">Green bottle fly</name>
    <name type="synonym">Australian sheep blowfly</name>
    <dbReference type="NCBI Taxonomy" id="7375"/>
    <lineage>
        <taxon>Eukaryota</taxon>
        <taxon>Metazoa</taxon>
        <taxon>Ecdysozoa</taxon>
        <taxon>Arthropoda</taxon>
        <taxon>Hexapoda</taxon>
        <taxon>Insecta</taxon>
        <taxon>Pterygota</taxon>
        <taxon>Neoptera</taxon>
        <taxon>Endopterygota</taxon>
        <taxon>Diptera</taxon>
        <taxon>Brachycera</taxon>
        <taxon>Muscomorpha</taxon>
        <taxon>Oestroidea</taxon>
        <taxon>Calliphoridae</taxon>
        <taxon>Luciliinae</taxon>
        <taxon>Lucilia</taxon>
    </lineage>
</organism>
<sequence length="63" mass="7706">MQQSTDYEDNPIFNEDYIYYGHNYSEDDDDEGDYANTTYLVEYQPPPPMLMGYDEYRRQFIRI</sequence>
<accession>A0A0L0CI37</accession>